<proteinExistence type="inferred from homology"/>
<dbReference type="GO" id="GO:0016491">
    <property type="term" value="F:oxidoreductase activity"/>
    <property type="evidence" value="ECO:0007669"/>
    <property type="project" value="UniProtKB-KW"/>
</dbReference>
<dbReference type="AlphaFoldDB" id="A0A8T4IRH8"/>
<dbReference type="SUPFAM" id="SSF53720">
    <property type="entry name" value="ALDH-like"/>
    <property type="match status" value="1"/>
</dbReference>
<feature type="domain" description="Aldehyde dehydrogenase" evidence="3">
    <location>
        <begin position="1"/>
        <end position="117"/>
    </location>
</feature>
<keyword evidence="5" id="KW-1185">Reference proteome</keyword>
<comment type="caution">
    <text evidence="4">The sequence shown here is derived from an EMBL/GenBank/DDBJ whole genome shotgun (WGS) entry which is preliminary data.</text>
</comment>
<evidence type="ECO:0000256" key="1">
    <source>
        <dbReference type="ARBA" id="ARBA00009986"/>
    </source>
</evidence>
<evidence type="ECO:0000256" key="2">
    <source>
        <dbReference type="ARBA" id="ARBA00023002"/>
    </source>
</evidence>
<evidence type="ECO:0000259" key="3">
    <source>
        <dbReference type="Pfam" id="PF00171"/>
    </source>
</evidence>
<evidence type="ECO:0000313" key="5">
    <source>
        <dbReference type="Proteomes" id="UP000675554"/>
    </source>
</evidence>
<feature type="non-terminal residue" evidence="4">
    <location>
        <position position="1"/>
    </location>
</feature>
<dbReference type="PANTHER" id="PTHR42804:SF1">
    <property type="entry name" value="ALDEHYDE DEHYDROGENASE-RELATED"/>
    <property type="match status" value="1"/>
</dbReference>
<dbReference type="InterPro" id="IPR015590">
    <property type="entry name" value="Aldehyde_DH_dom"/>
</dbReference>
<dbReference type="InterPro" id="IPR016161">
    <property type="entry name" value="Ald_DH/histidinol_DH"/>
</dbReference>
<accession>A0A8T4IRH8</accession>
<dbReference type="Proteomes" id="UP000675554">
    <property type="component" value="Unassembled WGS sequence"/>
</dbReference>
<sequence length="117" mass="11656">PIGVVGAITPWNSPIASDAQKLAPALAAGNAVLLKPAEWTPLVALALGRLVTRALAEAGLPAGLLSVLPGRGSVIGDAIVRHPRVGKVTFTGGTTTGRTIAHAAAEKVMPVSLELGG</sequence>
<dbReference type="Pfam" id="PF00171">
    <property type="entry name" value="Aldedh"/>
    <property type="match status" value="1"/>
</dbReference>
<keyword evidence="2" id="KW-0560">Oxidoreductase</keyword>
<evidence type="ECO:0000313" key="4">
    <source>
        <dbReference type="EMBL" id="MBR7673163.1"/>
    </source>
</evidence>
<dbReference type="PANTHER" id="PTHR42804">
    <property type="entry name" value="ALDEHYDE DEHYDROGENASE"/>
    <property type="match status" value="1"/>
</dbReference>
<reference evidence="4" key="1">
    <citation type="submission" date="2021-04" db="EMBL/GenBank/DDBJ databases">
        <title>Sequencing of actinobacteria type strains.</title>
        <authorList>
            <person name="Nguyen G.-S."/>
            <person name="Wentzel A."/>
        </authorList>
    </citation>
    <scope>NUCLEOTIDE SEQUENCE</scope>
    <source>
        <strain evidence="4">DSM 42095</strain>
    </source>
</reference>
<dbReference type="Gene3D" id="3.40.605.10">
    <property type="entry name" value="Aldehyde Dehydrogenase, Chain A, domain 1"/>
    <property type="match status" value="1"/>
</dbReference>
<name>A0A8T4IRH8_9ACTN</name>
<dbReference type="InterPro" id="IPR016162">
    <property type="entry name" value="Ald_DH_N"/>
</dbReference>
<gene>
    <name evidence="4" type="ORF">KDA82_09065</name>
</gene>
<feature type="non-terminal residue" evidence="4">
    <location>
        <position position="117"/>
    </location>
</feature>
<organism evidence="4 5">
    <name type="scientific">Streptomyces daliensis</name>
    <dbReference type="NCBI Taxonomy" id="299421"/>
    <lineage>
        <taxon>Bacteria</taxon>
        <taxon>Bacillati</taxon>
        <taxon>Actinomycetota</taxon>
        <taxon>Actinomycetes</taxon>
        <taxon>Kitasatosporales</taxon>
        <taxon>Streptomycetaceae</taxon>
        <taxon>Streptomyces</taxon>
    </lineage>
</organism>
<comment type="similarity">
    <text evidence="1">Belongs to the aldehyde dehydrogenase family.</text>
</comment>
<dbReference type="EMBL" id="JAGSMN010000178">
    <property type="protein sequence ID" value="MBR7673163.1"/>
    <property type="molecule type" value="Genomic_DNA"/>
</dbReference>
<protein>
    <submittedName>
        <fullName evidence="4">Aldehyde dehydrogenase family protein</fullName>
    </submittedName>
</protein>